<dbReference type="SUPFAM" id="SSF53448">
    <property type="entry name" value="Nucleotide-diphospho-sugar transferases"/>
    <property type="match status" value="1"/>
</dbReference>
<dbReference type="InterPro" id="IPR029044">
    <property type="entry name" value="Nucleotide-diphossugar_trans"/>
</dbReference>
<sequence>MTDHVGPSTVDDTGAARRSPAVDGGPAAPAVGVVIATHDRPVQVREAIASVLGQRYRGTVRVVVVFDRAEPDPDLAGDRVTVLGNDRTAGLAGARNTGIAALSTMDVPLVAFCDDDDVWLPDKLAAQVGALAAHPGAEFATCGIEVEYDGAVRPRLAGTDVVDLADLARSRMSMLHASTFLIRADALAADRLGLVAEDAPGSQNEDYDLLLRAARRRPIVHVDRPLTRVRWGGSFFTHQYRTKIDSLHWMLDRHPELSACRPGAARLYGQLACWHAAAGERRAAVRYAGRSLRRNPREPRAAIALAAAARLVRVESVLSTLHRRGRGI</sequence>
<protein>
    <recommendedName>
        <fullName evidence="2">Glycosyltransferase 2-like domain-containing protein</fullName>
    </recommendedName>
</protein>
<reference evidence="3 4" key="1">
    <citation type="submission" date="2020-08" db="EMBL/GenBank/DDBJ databases">
        <title>Whole genome shotgun sequence of Actinocatenispora thailandica NBRC 105041.</title>
        <authorList>
            <person name="Komaki H."/>
            <person name="Tamura T."/>
        </authorList>
    </citation>
    <scope>NUCLEOTIDE SEQUENCE [LARGE SCALE GENOMIC DNA]</scope>
    <source>
        <strain evidence="3 4">NBRC 105041</strain>
    </source>
</reference>
<dbReference type="CDD" id="cd00761">
    <property type="entry name" value="Glyco_tranf_GTA_type"/>
    <property type="match status" value="1"/>
</dbReference>
<name>A0A7R7HUI2_9ACTN</name>
<keyword evidence="4" id="KW-1185">Reference proteome</keyword>
<evidence type="ECO:0000313" key="3">
    <source>
        <dbReference type="EMBL" id="BCJ32962.1"/>
    </source>
</evidence>
<feature type="region of interest" description="Disordered" evidence="1">
    <location>
        <begin position="1"/>
        <end position="25"/>
    </location>
</feature>
<dbReference type="Pfam" id="PF00535">
    <property type="entry name" value="Glycos_transf_2"/>
    <property type="match status" value="1"/>
</dbReference>
<accession>A0A7R7HUI2</accession>
<dbReference type="EMBL" id="AP023355">
    <property type="protein sequence ID" value="BCJ32962.1"/>
    <property type="molecule type" value="Genomic_DNA"/>
</dbReference>
<dbReference type="InterPro" id="IPR001173">
    <property type="entry name" value="Glyco_trans_2-like"/>
</dbReference>
<evidence type="ECO:0000259" key="2">
    <source>
        <dbReference type="Pfam" id="PF00535"/>
    </source>
</evidence>
<feature type="domain" description="Glycosyltransferase 2-like" evidence="2">
    <location>
        <begin position="33"/>
        <end position="135"/>
    </location>
</feature>
<evidence type="ECO:0000313" key="4">
    <source>
        <dbReference type="Proteomes" id="UP000611640"/>
    </source>
</evidence>
<dbReference type="Gene3D" id="3.90.550.10">
    <property type="entry name" value="Spore Coat Polysaccharide Biosynthesis Protein SpsA, Chain A"/>
    <property type="match status" value="1"/>
</dbReference>
<evidence type="ECO:0000256" key="1">
    <source>
        <dbReference type="SAM" id="MobiDB-lite"/>
    </source>
</evidence>
<dbReference type="KEGG" id="atl:Athai_04650"/>
<gene>
    <name evidence="3" type="ORF">Athai_04650</name>
</gene>
<dbReference type="AlphaFoldDB" id="A0A7R7HUI2"/>
<organism evidence="3 4">
    <name type="scientific">Actinocatenispora thailandica</name>
    <dbReference type="NCBI Taxonomy" id="227318"/>
    <lineage>
        <taxon>Bacteria</taxon>
        <taxon>Bacillati</taxon>
        <taxon>Actinomycetota</taxon>
        <taxon>Actinomycetes</taxon>
        <taxon>Micromonosporales</taxon>
        <taxon>Micromonosporaceae</taxon>
        <taxon>Actinocatenispora</taxon>
    </lineage>
</organism>
<dbReference type="RefSeq" id="WP_203959930.1">
    <property type="nucleotide sequence ID" value="NZ_AP023355.1"/>
</dbReference>
<dbReference type="InterPro" id="IPR050834">
    <property type="entry name" value="Glycosyltransf_2"/>
</dbReference>
<proteinExistence type="predicted"/>
<dbReference type="PANTHER" id="PTHR43685">
    <property type="entry name" value="GLYCOSYLTRANSFERASE"/>
    <property type="match status" value="1"/>
</dbReference>
<dbReference type="Proteomes" id="UP000611640">
    <property type="component" value="Chromosome"/>
</dbReference>
<dbReference type="PANTHER" id="PTHR43685:SF2">
    <property type="entry name" value="GLYCOSYLTRANSFERASE 2-LIKE DOMAIN-CONTAINING PROTEIN"/>
    <property type="match status" value="1"/>
</dbReference>